<dbReference type="SUPFAM" id="SSF53098">
    <property type="entry name" value="Ribonuclease H-like"/>
    <property type="match status" value="1"/>
</dbReference>
<reference evidence="3" key="2">
    <citation type="submission" date="2025-08" db="UniProtKB">
        <authorList>
            <consortium name="Ensembl"/>
        </authorList>
    </citation>
    <scope>IDENTIFICATION</scope>
</reference>
<dbReference type="PANTHER" id="PTHR45749:SF23">
    <property type="entry name" value="ZINC FINGER MYM-TYPE PROTEIN 1-LIKE"/>
    <property type="match status" value="1"/>
</dbReference>
<dbReference type="GeneTree" id="ENSGT00940000154356"/>
<feature type="compositionally biased region" description="Acidic residues" evidence="1">
    <location>
        <begin position="66"/>
        <end position="96"/>
    </location>
</feature>
<dbReference type="InterPro" id="IPR008906">
    <property type="entry name" value="HATC_C_dom"/>
</dbReference>
<dbReference type="Pfam" id="PF05699">
    <property type="entry name" value="Dimer_Tnp_hAT"/>
    <property type="match status" value="1"/>
</dbReference>
<reference evidence="3" key="1">
    <citation type="submission" date="2019-06" db="EMBL/GenBank/DDBJ databases">
        <authorList>
            <consortium name="Wellcome Sanger Institute Data Sharing"/>
        </authorList>
    </citation>
    <scope>NUCLEOTIDE SEQUENCE [LARGE SCALE GENOMIC DNA]</scope>
</reference>
<dbReference type="InterPro" id="IPR057456">
    <property type="entry name" value="Znf_C17orf113"/>
</dbReference>
<dbReference type="Ensembl" id="ENSMMDT00005024724.1">
    <property type="protein sequence ID" value="ENSMMDP00005024202.1"/>
    <property type="gene ID" value="ENSMMDG00005011663.1"/>
</dbReference>
<organism evidence="3 4">
    <name type="scientific">Myripristis murdjan</name>
    <name type="common">pinecone soldierfish</name>
    <dbReference type="NCBI Taxonomy" id="586833"/>
    <lineage>
        <taxon>Eukaryota</taxon>
        <taxon>Metazoa</taxon>
        <taxon>Chordata</taxon>
        <taxon>Craniata</taxon>
        <taxon>Vertebrata</taxon>
        <taxon>Euteleostomi</taxon>
        <taxon>Actinopterygii</taxon>
        <taxon>Neopterygii</taxon>
        <taxon>Teleostei</taxon>
        <taxon>Neoteleostei</taxon>
        <taxon>Acanthomorphata</taxon>
        <taxon>Holocentriformes</taxon>
        <taxon>Holocentridae</taxon>
        <taxon>Myripristis</taxon>
    </lineage>
</organism>
<dbReference type="PANTHER" id="PTHR45749">
    <property type="match status" value="1"/>
</dbReference>
<feature type="compositionally biased region" description="Polar residues" evidence="1">
    <location>
        <begin position="31"/>
        <end position="42"/>
    </location>
</feature>
<feature type="compositionally biased region" description="Polar residues" evidence="1">
    <location>
        <begin position="121"/>
        <end position="130"/>
    </location>
</feature>
<dbReference type="InterPro" id="IPR012337">
    <property type="entry name" value="RNaseH-like_sf"/>
</dbReference>
<dbReference type="GO" id="GO:0046983">
    <property type="term" value="F:protein dimerization activity"/>
    <property type="evidence" value="ECO:0007669"/>
    <property type="project" value="InterPro"/>
</dbReference>
<dbReference type="Proteomes" id="UP000472263">
    <property type="component" value="Chromosome 6"/>
</dbReference>
<evidence type="ECO:0000313" key="4">
    <source>
        <dbReference type="Proteomes" id="UP000472263"/>
    </source>
</evidence>
<protein>
    <recommendedName>
        <fullName evidence="2">TTF-type domain-containing protein</fullName>
    </recommendedName>
</protein>
<dbReference type="InterPro" id="IPR025398">
    <property type="entry name" value="DUF4371"/>
</dbReference>
<evidence type="ECO:0000313" key="3">
    <source>
        <dbReference type="Ensembl" id="ENSMMDP00005024202.1"/>
    </source>
</evidence>
<keyword evidence="4" id="KW-1185">Reference proteome</keyword>
<dbReference type="InParanoid" id="A0A667Y992"/>
<name>A0A667Y992_9TELE</name>
<feature type="domain" description="TTF-type" evidence="2">
    <location>
        <begin position="213"/>
        <end position="300"/>
    </location>
</feature>
<dbReference type="Pfam" id="PF14291">
    <property type="entry name" value="DUF4371"/>
    <property type="match status" value="1"/>
</dbReference>
<accession>A0A667Y992</accession>
<dbReference type="AlphaFoldDB" id="A0A667Y992"/>
<feature type="region of interest" description="Disordered" evidence="1">
    <location>
        <begin position="31"/>
        <end position="132"/>
    </location>
</feature>
<dbReference type="Pfam" id="PF25431">
    <property type="entry name" value="zf-C17orf113"/>
    <property type="match status" value="1"/>
</dbReference>
<dbReference type="InterPro" id="IPR006580">
    <property type="entry name" value="Znf_TTF"/>
</dbReference>
<sequence>MGKKSGWQKIKDKQSKKNLVALCAPLTKYFSAQPSASTSGQLDTRPAKLTKVSGTQLVANVSMPISEDDASGSGEEDSESDTAEECSDDGNNDDDVDERKDIDTGEDSDGNGDDAAHVTAANPSHVSQENDLVEKPAETEAGMRAEAPPEVSTDLLNTKEQYPTDPFFHKDKPLTPQFIRALIEHGPCQPGLRDGYDAFPCDEEKRRFRPVWYKRTIGQSSCTVDRYWLVYSPKCNRMFCFCCWMFGKSAGRQWAKPAQGVSNWRKGVERIEQHENSAAHREAEKMLLMARFRISKDSTVVSELLKAEREQIERNRRILHRLIDSTLFLARQNLAFRGHREYAGLGAPSSNEGNFLELLKLMAQYDALLEEHMRNPATRKVTYLSPDSQNELISALASETLSSIVTEVKAAKFYSVIVDSTIDISSIDQFSLSLRYVTKTGNSIERFIQFEELQSSNADAFYNVLVNALNSLGLDVKLIRGQAYDGARTMSGHLSGLQTRVKQQCSEKAFYVHCCAHNLNLILLDAACSMGDAKLFFGTLESLYCFLTSSLPRFKILEEEQANMQLEETILTLKRLSDTRWASRKQATESVIQSLPAIAAALERIKEHDHTSPKTAAEADGLLHKISTFEFKLMLCIWNAILQKTYILSNYLQKSSIDINTAVQLIDTCMAQLNDMRTDTSFEEMVKTAQDMARRCSTGMNGTEFAEVRGKKRKTFHDEQAEDEVIRDAKTRFRVQFYFIILDTMVQQFEKRFRDFRQIAALFSVLNPKNFSSHDAVVRIENLANFYAGDVSTSDQVVNEFRSFRALCNELDIQLCTTAVLPFLISNDMDRAFPSIAILYRIYGTLPVTSANAERSFSRLKLIKNYLRASMKEARLSNLALLSIEKDIAIDKEKVADRFARMKERKMALFEL</sequence>
<evidence type="ECO:0000259" key="2">
    <source>
        <dbReference type="SMART" id="SM00597"/>
    </source>
</evidence>
<evidence type="ECO:0000256" key="1">
    <source>
        <dbReference type="SAM" id="MobiDB-lite"/>
    </source>
</evidence>
<dbReference type="SMART" id="SM00597">
    <property type="entry name" value="ZnF_TTF"/>
    <property type="match status" value="1"/>
</dbReference>
<proteinExistence type="predicted"/>
<reference evidence="3" key="3">
    <citation type="submission" date="2025-09" db="UniProtKB">
        <authorList>
            <consortium name="Ensembl"/>
        </authorList>
    </citation>
    <scope>IDENTIFICATION</scope>
</reference>